<proteinExistence type="predicted"/>
<name>A0A7W8QQ85_9ACTN</name>
<comment type="caution">
    <text evidence="2">The sequence shown here is derived from an EMBL/GenBank/DDBJ whole genome shotgun (WGS) entry which is preliminary data.</text>
</comment>
<evidence type="ECO:0000256" key="1">
    <source>
        <dbReference type="SAM" id="Phobius"/>
    </source>
</evidence>
<reference evidence="2 3" key="1">
    <citation type="submission" date="2020-08" db="EMBL/GenBank/DDBJ databases">
        <title>Sequencing the genomes of 1000 actinobacteria strains.</title>
        <authorList>
            <person name="Klenk H.-P."/>
        </authorList>
    </citation>
    <scope>NUCLEOTIDE SEQUENCE [LARGE SCALE GENOMIC DNA]</scope>
    <source>
        <strain evidence="2 3">DSM 44551</strain>
    </source>
</reference>
<protein>
    <submittedName>
        <fullName evidence="2">ABC-2 type transport system permease protein</fullName>
    </submittedName>
</protein>
<feature type="transmembrane region" description="Helical" evidence="1">
    <location>
        <begin position="164"/>
        <end position="185"/>
    </location>
</feature>
<feature type="transmembrane region" description="Helical" evidence="1">
    <location>
        <begin position="58"/>
        <end position="77"/>
    </location>
</feature>
<keyword evidence="3" id="KW-1185">Reference proteome</keyword>
<evidence type="ECO:0000313" key="2">
    <source>
        <dbReference type="EMBL" id="MBB5434612.1"/>
    </source>
</evidence>
<sequence>MSAVRAETHRLLSLRSTGVFAALLVGCCFGPIIVMGVVYDPAYRGPIDAGDLGKCVSIFHVLAIVFSGAYTATEIRFGSTAVSLLTQRNRWTSIAAQTVVESAFLVSAYAVGMSFALLAALLYPDGLAMTGRSWPYLVLYLAIVLIWSSMAASIAVITRSVAAAVAVPITWMLLIEQLASMVPMLDRITPWLPFNAGHALLSQALGEAHPAALAWPSAIAAAAPALALAGTALALHVRRDAPE</sequence>
<keyword evidence="1" id="KW-1133">Transmembrane helix</keyword>
<feature type="transmembrane region" description="Helical" evidence="1">
    <location>
        <begin position="98"/>
        <end position="122"/>
    </location>
</feature>
<dbReference type="AlphaFoldDB" id="A0A7W8QQ85"/>
<organism evidence="2 3">
    <name type="scientific">Nocardiopsis composta</name>
    <dbReference type="NCBI Taxonomy" id="157465"/>
    <lineage>
        <taxon>Bacteria</taxon>
        <taxon>Bacillati</taxon>
        <taxon>Actinomycetota</taxon>
        <taxon>Actinomycetes</taxon>
        <taxon>Streptosporangiales</taxon>
        <taxon>Nocardiopsidaceae</taxon>
        <taxon>Nocardiopsis</taxon>
    </lineage>
</organism>
<feature type="transmembrane region" description="Helical" evidence="1">
    <location>
        <begin position="134"/>
        <end position="157"/>
    </location>
</feature>
<accession>A0A7W8QQ85</accession>
<dbReference type="EMBL" id="JACHDB010000001">
    <property type="protein sequence ID" value="MBB5434612.1"/>
    <property type="molecule type" value="Genomic_DNA"/>
</dbReference>
<dbReference type="RefSeq" id="WP_184395356.1">
    <property type="nucleotide sequence ID" value="NZ_BAAAJD010000060.1"/>
</dbReference>
<keyword evidence="1" id="KW-0812">Transmembrane</keyword>
<dbReference type="Proteomes" id="UP000572635">
    <property type="component" value="Unassembled WGS sequence"/>
</dbReference>
<dbReference type="PROSITE" id="PS51257">
    <property type="entry name" value="PROKAR_LIPOPROTEIN"/>
    <property type="match status" value="1"/>
</dbReference>
<evidence type="ECO:0000313" key="3">
    <source>
        <dbReference type="Proteomes" id="UP000572635"/>
    </source>
</evidence>
<keyword evidence="1" id="KW-0472">Membrane</keyword>
<feature type="transmembrane region" description="Helical" evidence="1">
    <location>
        <begin position="213"/>
        <end position="235"/>
    </location>
</feature>
<gene>
    <name evidence="2" type="ORF">HDA36_004696</name>
</gene>
<feature type="transmembrane region" description="Helical" evidence="1">
    <location>
        <begin position="12"/>
        <end position="38"/>
    </location>
</feature>